<name>A0ABX3BZN1_9MYCO</name>
<organism evidence="1 2">
    <name type="scientific">Mycobacteroides saopaulense</name>
    <dbReference type="NCBI Taxonomy" id="1578165"/>
    <lineage>
        <taxon>Bacteria</taxon>
        <taxon>Bacillati</taxon>
        <taxon>Actinomycetota</taxon>
        <taxon>Actinomycetes</taxon>
        <taxon>Mycobacteriales</taxon>
        <taxon>Mycobacteriaceae</taxon>
        <taxon>Mycobacteroides</taxon>
    </lineage>
</organism>
<protein>
    <submittedName>
        <fullName evidence="1">Uncharacterized protein</fullName>
    </submittedName>
</protein>
<sequence length="59" mass="6371">MEIGMGRHNLHSVVDEVQAKPSHESWTTDFARDGDNGGASYVAAAESGSFPVPPPWFRA</sequence>
<evidence type="ECO:0000313" key="1">
    <source>
        <dbReference type="EMBL" id="OHU09709.1"/>
    </source>
</evidence>
<dbReference type="EMBL" id="MLIH01000012">
    <property type="protein sequence ID" value="OHU09709.1"/>
    <property type="molecule type" value="Genomic_DNA"/>
</dbReference>
<reference evidence="1 2" key="1">
    <citation type="submission" date="2016-10" db="EMBL/GenBank/DDBJ databases">
        <title>Evaluation of Human, Animal and Environmental Mycobacterium chelonae Isolates by Core Genome Phylogenomic Analysis, Targeted Gene Comparison, and Anti-microbial Susceptibility Patterns: A Tale of Mistaken Identities.</title>
        <authorList>
            <person name="Fogelson S.B."/>
            <person name="Camus A.C."/>
            <person name="Lorenz W."/>
            <person name="Vasireddy R."/>
            <person name="Vasireddy S."/>
            <person name="Smith T."/>
            <person name="Brown-Elliott B.A."/>
            <person name="Wallace R.J.Jr."/>
            <person name="Hasan N.A."/>
            <person name="Reischl U."/>
            <person name="Sanchez S."/>
        </authorList>
    </citation>
    <scope>NUCLEOTIDE SEQUENCE [LARGE SCALE GENOMIC DNA]</scope>
    <source>
        <strain evidence="1 2">8528</strain>
    </source>
</reference>
<keyword evidence="2" id="KW-1185">Reference proteome</keyword>
<comment type="caution">
    <text evidence="1">The sequence shown here is derived from an EMBL/GenBank/DDBJ whole genome shotgun (WGS) entry which is preliminary data.</text>
</comment>
<proteinExistence type="predicted"/>
<gene>
    <name evidence="1" type="ORF">BKG73_11115</name>
</gene>
<accession>A0ABX3BZN1</accession>
<dbReference type="Proteomes" id="UP000179621">
    <property type="component" value="Unassembled WGS sequence"/>
</dbReference>
<evidence type="ECO:0000313" key="2">
    <source>
        <dbReference type="Proteomes" id="UP000179621"/>
    </source>
</evidence>